<feature type="region of interest" description="Disordered" evidence="1">
    <location>
        <begin position="1"/>
        <end position="37"/>
    </location>
</feature>
<feature type="region of interest" description="Disordered" evidence="1">
    <location>
        <begin position="52"/>
        <end position="80"/>
    </location>
</feature>
<organism evidence="2 3">
    <name type="scientific">Stylosanthes scabra</name>
    <dbReference type="NCBI Taxonomy" id="79078"/>
    <lineage>
        <taxon>Eukaryota</taxon>
        <taxon>Viridiplantae</taxon>
        <taxon>Streptophyta</taxon>
        <taxon>Embryophyta</taxon>
        <taxon>Tracheophyta</taxon>
        <taxon>Spermatophyta</taxon>
        <taxon>Magnoliopsida</taxon>
        <taxon>eudicotyledons</taxon>
        <taxon>Gunneridae</taxon>
        <taxon>Pentapetalae</taxon>
        <taxon>rosids</taxon>
        <taxon>fabids</taxon>
        <taxon>Fabales</taxon>
        <taxon>Fabaceae</taxon>
        <taxon>Papilionoideae</taxon>
        <taxon>50 kb inversion clade</taxon>
        <taxon>dalbergioids sensu lato</taxon>
        <taxon>Dalbergieae</taxon>
        <taxon>Pterocarpus clade</taxon>
        <taxon>Stylosanthes</taxon>
    </lineage>
</organism>
<evidence type="ECO:0000313" key="3">
    <source>
        <dbReference type="Proteomes" id="UP001341840"/>
    </source>
</evidence>
<gene>
    <name evidence="2" type="ORF">PIB30_026413</name>
</gene>
<dbReference type="Proteomes" id="UP001341840">
    <property type="component" value="Unassembled WGS sequence"/>
</dbReference>
<dbReference type="EMBL" id="JASCZI010060514">
    <property type="protein sequence ID" value="MED6133221.1"/>
    <property type="molecule type" value="Genomic_DNA"/>
</dbReference>
<accession>A0ABU6S9Y2</accession>
<keyword evidence="3" id="KW-1185">Reference proteome</keyword>
<name>A0ABU6S9Y2_9FABA</name>
<sequence>MDLLHQNSGDDEPDSSPPPQDPNSPYFSPPRLLHGRSIAPSVDDTMLAPTVQPHSKTISDPTPSTLRSTMLPSSSSHSPSFSLTLSPDSYCCFSPICSCALNQLCWVSNPVRLLQRPMKIKHRRGRGDQVKKSTTAVPVTIRKPPVLARRKPPTNL</sequence>
<proteinExistence type="predicted"/>
<reference evidence="2 3" key="1">
    <citation type="journal article" date="2023" name="Plants (Basel)">
        <title>Bridging the Gap: Combining Genomics and Transcriptomics Approaches to Understand Stylosanthes scabra, an Orphan Legume from the Brazilian Caatinga.</title>
        <authorList>
            <person name="Ferreira-Neto J.R.C."/>
            <person name="da Silva M.D."/>
            <person name="Binneck E."/>
            <person name="de Melo N.F."/>
            <person name="da Silva R.H."/>
            <person name="de Melo A.L.T.M."/>
            <person name="Pandolfi V."/>
            <person name="Bustamante F.O."/>
            <person name="Brasileiro-Vidal A.C."/>
            <person name="Benko-Iseppon A.M."/>
        </authorList>
    </citation>
    <scope>NUCLEOTIDE SEQUENCE [LARGE SCALE GENOMIC DNA]</scope>
    <source>
        <tissue evidence="2">Leaves</tissue>
    </source>
</reference>
<protein>
    <submittedName>
        <fullName evidence="2">Uncharacterized protein</fullName>
    </submittedName>
</protein>
<comment type="caution">
    <text evidence="2">The sequence shown here is derived from an EMBL/GenBank/DDBJ whole genome shotgun (WGS) entry which is preliminary data.</text>
</comment>
<evidence type="ECO:0000313" key="2">
    <source>
        <dbReference type="EMBL" id="MED6133221.1"/>
    </source>
</evidence>
<feature type="compositionally biased region" description="Low complexity" evidence="1">
    <location>
        <begin position="61"/>
        <end position="80"/>
    </location>
</feature>
<evidence type="ECO:0000256" key="1">
    <source>
        <dbReference type="SAM" id="MobiDB-lite"/>
    </source>
</evidence>